<dbReference type="Pfam" id="PF02770">
    <property type="entry name" value="Acyl-CoA_dh_M"/>
    <property type="match status" value="1"/>
</dbReference>
<feature type="domain" description="Acyl-CoA dehydrogenase/oxidase C-terminal" evidence="7">
    <location>
        <begin position="221"/>
        <end position="349"/>
    </location>
</feature>
<accession>A0ABV3SGE9</accession>
<dbReference type="RefSeq" id="WP_367952564.1">
    <property type="nucleotide sequence ID" value="NZ_JBDPGJ010000001.1"/>
</dbReference>
<evidence type="ECO:0000256" key="4">
    <source>
        <dbReference type="ARBA" id="ARBA00022827"/>
    </source>
</evidence>
<dbReference type="InterPro" id="IPR013786">
    <property type="entry name" value="AcylCoA_DH/ox_N"/>
</dbReference>
<evidence type="ECO:0000259" key="8">
    <source>
        <dbReference type="Pfam" id="PF02770"/>
    </source>
</evidence>
<dbReference type="Gene3D" id="2.40.110.10">
    <property type="entry name" value="Butyryl-CoA Dehydrogenase, subunit A, domain 2"/>
    <property type="match status" value="1"/>
</dbReference>
<dbReference type="Pfam" id="PF00441">
    <property type="entry name" value="Acyl-CoA_dh_1"/>
    <property type="match status" value="1"/>
</dbReference>
<comment type="cofactor">
    <cofactor evidence="1 6">
        <name>FAD</name>
        <dbReference type="ChEBI" id="CHEBI:57692"/>
    </cofactor>
</comment>
<dbReference type="InterPro" id="IPR036250">
    <property type="entry name" value="AcylCo_DH-like_C"/>
</dbReference>
<evidence type="ECO:0000313" key="11">
    <source>
        <dbReference type="Proteomes" id="UP001556692"/>
    </source>
</evidence>
<dbReference type="Pfam" id="PF02771">
    <property type="entry name" value="Acyl-CoA_dh_N"/>
    <property type="match status" value="1"/>
</dbReference>
<evidence type="ECO:0000256" key="6">
    <source>
        <dbReference type="RuleBase" id="RU362125"/>
    </source>
</evidence>
<evidence type="ECO:0000256" key="2">
    <source>
        <dbReference type="ARBA" id="ARBA00009347"/>
    </source>
</evidence>
<dbReference type="SUPFAM" id="SSF47203">
    <property type="entry name" value="Acyl-CoA dehydrogenase C-terminal domain-like"/>
    <property type="match status" value="1"/>
</dbReference>
<dbReference type="Gene3D" id="1.10.540.10">
    <property type="entry name" value="Acyl-CoA dehydrogenase/oxidase, N-terminal domain"/>
    <property type="match status" value="1"/>
</dbReference>
<evidence type="ECO:0000259" key="7">
    <source>
        <dbReference type="Pfam" id="PF00441"/>
    </source>
</evidence>
<keyword evidence="3 6" id="KW-0285">Flavoprotein</keyword>
<feature type="domain" description="Acyl-CoA oxidase/dehydrogenase middle" evidence="8">
    <location>
        <begin position="124"/>
        <end position="208"/>
    </location>
</feature>
<dbReference type="PANTHER" id="PTHR43884">
    <property type="entry name" value="ACYL-COA DEHYDROGENASE"/>
    <property type="match status" value="1"/>
</dbReference>
<dbReference type="EMBL" id="JBDPGJ010000001">
    <property type="protein sequence ID" value="MEX0404690.1"/>
    <property type="molecule type" value="Genomic_DNA"/>
</dbReference>
<dbReference type="InterPro" id="IPR009100">
    <property type="entry name" value="AcylCoA_DH/oxidase_NM_dom_sf"/>
</dbReference>
<dbReference type="InterPro" id="IPR006091">
    <property type="entry name" value="Acyl-CoA_Oxase/DH_mid-dom"/>
</dbReference>
<dbReference type="CDD" id="cd00567">
    <property type="entry name" value="ACAD"/>
    <property type="match status" value="1"/>
</dbReference>
<name>A0ABV3SGE9_9HYPH</name>
<feature type="domain" description="Acyl-CoA dehydrogenase/oxidase N-terminal" evidence="9">
    <location>
        <begin position="6"/>
        <end position="109"/>
    </location>
</feature>
<dbReference type="SUPFAM" id="SSF56645">
    <property type="entry name" value="Acyl-CoA dehydrogenase NM domain-like"/>
    <property type="match status" value="1"/>
</dbReference>
<evidence type="ECO:0000259" key="9">
    <source>
        <dbReference type="Pfam" id="PF02771"/>
    </source>
</evidence>
<keyword evidence="5 6" id="KW-0560">Oxidoreductase</keyword>
<organism evidence="10 11">
    <name type="scientific">Aquibium pacificus</name>
    <dbReference type="NCBI Taxonomy" id="3153579"/>
    <lineage>
        <taxon>Bacteria</taxon>
        <taxon>Pseudomonadati</taxon>
        <taxon>Pseudomonadota</taxon>
        <taxon>Alphaproteobacteria</taxon>
        <taxon>Hyphomicrobiales</taxon>
        <taxon>Phyllobacteriaceae</taxon>
        <taxon>Aquibium</taxon>
    </lineage>
</organism>
<proteinExistence type="inferred from homology"/>
<protein>
    <submittedName>
        <fullName evidence="10">Acyl-CoA dehydrogenase</fullName>
    </submittedName>
</protein>
<keyword evidence="11" id="KW-1185">Reference proteome</keyword>
<gene>
    <name evidence="10" type="ORF">ABGN05_03330</name>
</gene>
<dbReference type="PANTHER" id="PTHR43884:SF20">
    <property type="entry name" value="ACYL-COA DEHYDROGENASE FADE28"/>
    <property type="match status" value="1"/>
</dbReference>
<dbReference type="Proteomes" id="UP001556692">
    <property type="component" value="Unassembled WGS sequence"/>
</dbReference>
<dbReference type="InterPro" id="IPR046373">
    <property type="entry name" value="Acyl-CoA_Oxase/DH_mid-dom_sf"/>
</dbReference>
<dbReference type="Gene3D" id="1.20.140.10">
    <property type="entry name" value="Butyryl-CoA Dehydrogenase, subunit A, domain 3"/>
    <property type="match status" value="1"/>
</dbReference>
<comment type="similarity">
    <text evidence="2 6">Belongs to the acyl-CoA dehydrogenase family.</text>
</comment>
<evidence type="ECO:0000256" key="5">
    <source>
        <dbReference type="ARBA" id="ARBA00023002"/>
    </source>
</evidence>
<keyword evidence="4 6" id="KW-0274">FAD</keyword>
<dbReference type="InterPro" id="IPR037069">
    <property type="entry name" value="AcylCoA_DH/ox_N_sf"/>
</dbReference>
<reference evidence="10 11" key="1">
    <citation type="submission" date="2024-05" db="EMBL/GenBank/DDBJ databases">
        <authorList>
            <person name="Jiang F."/>
        </authorList>
    </citation>
    <scope>NUCLEOTIDE SEQUENCE [LARGE SCALE GENOMIC DNA]</scope>
    <source>
        <strain evidence="10 11">LZ166</strain>
    </source>
</reference>
<evidence type="ECO:0000256" key="3">
    <source>
        <dbReference type="ARBA" id="ARBA00022630"/>
    </source>
</evidence>
<evidence type="ECO:0000256" key="1">
    <source>
        <dbReference type="ARBA" id="ARBA00001974"/>
    </source>
</evidence>
<dbReference type="InterPro" id="IPR009075">
    <property type="entry name" value="AcylCo_DH/oxidase_C"/>
</dbReference>
<comment type="caution">
    <text evidence="10">The sequence shown here is derived from an EMBL/GenBank/DDBJ whole genome shotgun (WGS) entry which is preliminary data.</text>
</comment>
<evidence type="ECO:0000313" key="10">
    <source>
        <dbReference type="EMBL" id="MEX0404690.1"/>
    </source>
</evidence>
<sequence length="370" mass="39267">MNFDLSPEQAMLADTLSAFLERNWDEAAHAAGEAIDIVRYRDFWRRLCEELGLAALMIPTHGGGLGGGAVETMIVMQAFGKALVHGPYLSTIVLAGNTLAAAGGDEVRSILGGIMAGDVTVALAHNEGSTRFDLASAGTAARRDGTVFKLSGTKSVVLQAPVASHFLVTGGVEGGGVSLFLVPADASGVTMEPWRSVDGQPAGTVCFDGATALFMVGGEGEGAAVLSPWIDHAILAQCAEAVGIIEALISHTAAYLVQRRQFGQPLSAFQALQHRLADMVVLREQARSMLYMAVLTDDPARRKSSVSAVKILIDRALRHVSQQAVQLHGGMGITDELRIGRYFKRGLVICASFGSEDEHFRRYDAEMLTA</sequence>